<evidence type="ECO:0000313" key="3">
    <source>
        <dbReference type="Proteomes" id="UP000190229"/>
    </source>
</evidence>
<comment type="caution">
    <text evidence="2">The sequence shown here is derived from an EMBL/GenBank/DDBJ whole genome shotgun (WGS) entry which is preliminary data.</text>
</comment>
<accession>A0A1V4ETW4</accession>
<feature type="region of interest" description="Disordered" evidence="1">
    <location>
        <begin position="85"/>
        <end position="111"/>
    </location>
</feature>
<evidence type="ECO:0000313" key="2">
    <source>
        <dbReference type="EMBL" id="OPG16302.1"/>
    </source>
</evidence>
<proteinExistence type="predicted"/>
<keyword evidence="3" id="KW-1185">Reference proteome</keyword>
<evidence type="ECO:0000256" key="1">
    <source>
        <dbReference type="SAM" id="MobiDB-lite"/>
    </source>
</evidence>
<dbReference type="AlphaFoldDB" id="A0A1V4ETW4"/>
<gene>
    <name evidence="2" type="ORF">B2M26_07235</name>
</gene>
<sequence length="111" mass="12265">MGNHSQVLSHERVSSSAGKVMLVLNERTPPAAADSTIATYEYWVIAYGNRYTYAIDATIVGNRSRAKREIMSFLHKWRVPMNAVGSTSHPNVTHAKGASSQAVSDKSFRRL</sequence>
<name>A0A1V4ETW4_9BACL</name>
<reference evidence="2 3" key="1">
    <citation type="submission" date="2017-02" db="EMBL/GenBank/DDBJ databases">
        <title>Draft genome of Acidibacillus ferrooxidans Huett2.</title>
        <authorList>
            <person name="Schopf S."/>
        </authorList>
    </citation>
    <scope>NUCLEOTIDE SEQUENCE [LARGE SCALE GENOMIC DNA]</scope>
    <source>
        <strain evidence="2 3">Huett2</strain>
    </source>
</reference>
<dbReference type="Proteomes" id="UP000190229">
    <property type="component" value="Unassembled WGS sequence"/>
</dbReference>
<protein>
    <submittedName>
        <fullName evidence="2">Uncharacterized protein</fullName>
    </submittedName>
</protein>
<dbReference type="EMBL" id="MWPS01000017">
    <property type="protein sequence ID" value="OPG16302.1"/>
    <property type="molecule type" value="Genomic_DNA"/>
</dbReference>
<organism evidence="2 3">
    <name type="scientific">Ferroacidibacillus organovorans</name>
    <dbReference type="NCBI Taxonomy" id="1765683"/>
    <lineage>
        <taxon>Bacteria</taxon>
        <taxon>Bacillati</taxon>
        <taxon>Bacillota</taxon>
        <taxon>Bacilli</taxon>
        <taxon>Bacillales</taxon>
        <taxon>Alicyclobacillaceae</taxon>
        <taxon>Ferroacidibacillus</taxon>
    </lineage>
</organism>